<evidence type="ECO:0000256" key="4">
    <source>
        <dbReference type="ARBA" id="ARBA00022989"/>
    </source>
</evidence>
<dbReference type="GO" id="GO:0000271">
    <property type="term" value="P:polysaccharide biosynthetic process"/>
    <property type="evidence" value="ECO:0007669"/>
    <property type="project" value="InterPro"/>
</dbReference>
<dbReference type="PANTHER" id="PTHR38459">
    <property type="entry name" value="PROPHAGE BACTOPRENOL-LINKED GLUCOSE TRANSLOCASE HOMOLOG"/>
    <property type="match status" value="1"/>
</dbReference>
<name>A0A4U8W3Z0_9NOCA</name>
<feature type="transmembrane region" description="Helical" evidence="7">
    <location>
        <begin position="153"/>
        <end position="172"/>
    </location>
</feature>
<dbReference type="InterPro" id="IPR007267">
    <property type="entry name" value="GtrA_DPMS_TM"/>
</dbReference>
<evidence type="ECO:0000256" key="5">
    <source>
        <dbReference type="ARBA" id="ARBA00023136"/>
    </source>
</evidence>
<evidence type="ECO:0000259" key="8">
    <source>
        <dbReference type="Pfam" id="PF04138"/>
    </source>
</evidence>
<dbReference type="AlphaFoldDB" id="A0A4U8W3Z0"/>
<evidence type="ECO:0000256" key="7">
    <source>
        <dbReference type="SAM" id="Phobius"/>
    </source>
</evidence>
<gene>
    <name evidence="9" type="ORF">NCTC10797_04493</name>
</gene>
<keyword evidence="5 7" id="KW-0472">Membrane</keyword>
<comment type="similarity">
    <text evidence="2">Belongs to the GtrA family.</text>
</comment>
<dbReference type="Pfam" id="PF04138">
    <property type="entry name" value="GtrA_DPMS_TM"/>
    <property type="match status" value="1"/>
</dbReference>
<dbReference type="GO" id="GO:0005886">
    <property type="term" value="C:plasma membrane"/>
    <property type="evidence" value="ECO:0007669"/>
    <property type="project" value="TreeGrafter"/>
</dbReference>
<keyword evidence="4 7" id="KW-1133">Transmembrane helix</keyword>
<comment type="subcellular location">
    <subcellularLocation>
        <location evidence="1">Membrane</location>
        <topology evidence="1">Multi-pass membrane protein</topology>
    </subcellularLocation>
</comment>
<proteinExistence type="inferred from homology"/>
<accession>A0A4U8W3Z0</accession>
<keyword evidence="3 7" id="KW-0812">Transmembrane</keyword>
<evidence type="ECO:0000256" key="2">
    <source>
        <dbReference type="ARBA" id="ARBA00009399"/>
    </source>
</evidence>
<sequence>MGRPGSPYPPVWRRPRARDVGRWMGSGARWAAAASISLVRVSAEPHLPLPVELPLVDEPAGATDGSEGGSLRNHAATREHRDGQSTDVDLKTQVIRFGVTGGLSAIVDFGLYSLLYAVGLQVSLAKAIGFIAGTTTAYVINRRWTFQAPPSRTRFIAVVALYAVTFAVQVGLNWVMYQALDDTWWRLPLAFVVAQGTATVINFVVQRMVIFKID</sequence>
<dbReference type="EMBL" id="LR215973">
    <property type="protein sequence ID" value="VFB00692.1"/>
    <property type="molecule type" value="Genomic_DNA"/>
</dbReference>
<feature type="transmembrane region" description="Helical" evidence="7">
    <location>
        <begin position="184"/>
        <end position="205"/>
    </location>
</feature>
<protein>
    <submittedName>
        <fullName evidence="9">GtrA-like protein</fullName>
    </submittedName>
</protein>
<evidence type="ECO:0000256" key="6">
    <source>
        <dbReference type="SAM" id="MobiDB-lite"/>
    </source>
</evidence>
<dbReference type="InterPro" id="IPR051401">
    <property type="entry name" value="GtrA_CellWall_Glycosyl"/>
</dbReference>
<feature type="region of interest" description="Disordered" evidence="6">
    <location>
        <begin position="58"/>
        <end position="85"/>
    </location>
</feature>
<feature type="domain" description="GtrA/DPMS transmembrane" evidence="8">
    <location>
        <begin position="96"/>
        <end position="211"/>
    </location>
</feature>
<dbReference type="Proteomes" id="UP000290439">
    <property type="component" value="Chromosome"/>
</dbReference>
<evidence type="ECO:0000313" key="10">
    <source>
        <dbReference type="Proteomes" id="UP000290439"/>
    </source>
</evidence>
<reference evidence="9 10" key="1">
    <citation type="submission" date="2019-02" db="EMBL/GenBank/DDBJ databases">
        <authorList>
            <consortium name="Pathogen Informatics"/>
        </authorList>
    </citation>
    <scope>NUCLEOTIDE SEQUENCE [LARGE SCALE GENOMIC DNA]</scope>
    <source>
        <strain evidence="9 10">3012STDY6756504</strain>
    </source>
</reference>
<feature type="compositionally biased region" description="Basic and acidic residues" evidence="6">
    <location>
        <begin position="76"/>
        <end position="85"/>
    </location>
</feature>
<evidence type="ECO:0000313" key="9">
    <source>
        <dbReference type="EMBL" id="VFB00692.1"/>
    </source>
</evidence>
<organism evidence="9 10">
    <name type="scientific">Nocardia cyriacigeorgica</name>
    <dbReference type="NCBI Taxonomy" id="135487"/>
    <lineage>
        <taxon>Bacteria</taxon>
        <taxon>Bacillati</taxon>
        <taxon>Actinomycetota</taxon>
        <taxon>Actinomycetes</taxon>
        <taxon>Mycobacteriales</taxon>
        <taxon>Nocardiaceae</taxon>
        <taxon>Nocardia</taxon>
    </lineage>
</organism>
<evidence type="ECO:0000256" key="3">
    <source>
        <dbReference type="ARBA" id="ARBA00022692"/>
    </source>
</evidence>
<dbReference type="PANTHER" id="PTHR38459:SF6">
    <property type="entry name" value="ARABINOGALACTAN BIOSYNTHESIS RECRUITING PROTEIN RV3789"/>
    <property type="match status" value="1"/>
</dbReference>
<evidence type="ECO:0000256" key="1">
    <source>
        <dbReference type="ARBA" id="ARBA00004141"/>
    </source>
</evidence>